<dbReference type="Proteomes" id="UP000243745">
    <property type="component" value="Unassembled WGS sequence"/>
</dbReference>
<gene>
    <name evidence="1" type="ORF">SAMN02910344_01076</name>
</gene>
<proteinExistence type="predicted"/>
<sequence>MKGIIRIGSDHEENDRNLLELSLHNALDFETVSERQMEAFLVMMAQINATTLKSMQFANDCPYDLNEAENS</sequence>
<name>A0A662ZGS6_9GAMM</name>
<keyword evidence="2" id="KW-1185">Reference proteome</keyword>
<accession>A0A662ZGS6</accession>
<organism evidence="1 2">
    <name type="scientific">Ruminobacter amylophilus</name>
    <dbReference type="NCBI Taxonomy" id="867"/>
    <lineage>
        <taxon>Bacteria</taxon>
        <taxon>Pseudomonadati</taxon>
        <taxon>Pseudomonadota</taxon>
        <taxon>Gammaproteobacteria</taxon>
        <taxon>Aeromonadales</taxon>
        <taxon>Succinivibrionaceae</taxon>
        <taxon>Ruminobacter</taxon>
    </lineage>
</organism>
<evidence type="ECO:0000313" key="1">
    <source>
        <dbReference type="EMBL" id="SFP31971.1"/>
    </source>
</evidence>
<dbReference type="RefSeq" id="WP_031579360.1">
    <property type="nucleotide sequence ID" value="NZ_FOXF01000015.1"/>
</dbReference>
<dbReference type="EMBL" id="FOXF01000015">
    <property type="protein sequence ID" value="SFP31971.1"/>
    <property type="molecule type" value="Genomic_DNA"/>
</dbReference>
<reference evidence="1 2" key="1">
    <citation type="submission" date="2016-10" db="EMBL/GenBank/DDBJ databases">
        <authorList>
            <person name="Varghese N."/>
            <person name="Submissions S."/>
        </authorList>
    </citation>
    <scope>NUCLEOTIDE SEQUENCE [LARGE SCALE GENOMIC DNA]</scope>
    <source>
        <strain evidence="1 2">DSM 1361</strain>
    </source>
</reference>
<protein>
    <submittedName>
        <fullName evidence="1">Uncharacterized protein</fullName>
    </submittedName>
</protein>
<evidence type="ECO:0000313" key="2">
    <source>
        <dbReference type="Proteomes" id="UP000243745"/>
    </source>
</evidence>
<dbReference type="AlphaFoldDB" id="A0A662ZGS6"/>